<dbReference type="Proteomes" id="UP000327013">
    <property type="component" value="Chromosome 3"/>
</dbReference>
<dbReference type="AlphaFoldDB" id="A0A5N6QUF4"/>
<proteinExistence type="predicted"/>
<organism evidence="1 2">
    <name type="scientific">Carpinus fangiana</name>
    <dbReference type="NCBI Taxonomy" id="176857"/>
    <lineage>
        <taxon>Eukaryota</taxon>
        <taxon>Viridiplantae</taxon>
        <taxon>Streptophyta</taxon>
        <taxon>Embryophyta</taxon>
        <taxon>Tracheophyta</taxon>
        <taxon>Spermatophyta</taxon>
        <taxon>Magnoliopsida</taxon>
        <taxon>eudicotyledons</taxon>
        <taxon>Gunneridae</taxon>
        <taxon>Pentapetalae</taxon>
        <taxon>rosids</taxon>
        <taxon>fabids</taxon>
        <taxon>Fagales</taxon>
        <taxon>Betulaceae</taxon>
        <taxon>Carpinus</taxon>
    </lineage>
</organism>
<protein>
    <submittedName>
        <fullName evidence="1">Uncharacterized protein</fullName>
    </submittedName>
</protein>
<dbReference type="OrthoDB" id="6500128at2759"/>
<evidence type="ECO:0000313" key="1">
    <source>
        <dbReference type="EMBL" id="KAE8021227.1"/>
    </source>
</evidence>
<evidence type="ECO:0000313" key="2">
    <source>
        <dbReference type="Proteomes" id="UP000327013"/>
    </source>
</evidence>
<gene>
    <name evidence="1" type="ORF">FH972_007135</name>
</gene>
<dbReference type="EMBL" id="CM017323">
    <property type="protein sequence ID" value="KAE8021227.1"/>
    <property type="molecule type" value="Genomic_DNA"/>
</dbReference>
<reference evidence="1 2" key="1">
    <citation type="submission" date="2019-06" db="EMBL/GenBank/DDBJ databases">
        <title>A chromosomal-level reference genome of Carpinus fangiana (Coryloideae, Betulaceae).</title>
        <authorList>
            <person name="Yang X."/>
            <person name="Wang Z."/>
            <person name="Zhang L."/>
            <person name="Hao G."/>
            <person name="Liu J."/>
            <person name="Yang Y."/>
        </authorList>
    </citation>
    <scope>NUCLEOTIDE SEQUENCE [LARGE SCALE GENOMIC DNA]</scope>
    <source>
        <strain evidence="1">Cfa_2016G</strain>
        <tissue evidence="1">Leaf</tissue>
    </source>
</reference>
<accession>A0A5N6QUF4</accession>
<keyword evidence="2" id="KW-1185">Reference proteome</keyword>
<name>A0A5N6QUF4_9ROSI</name>
<sequence length="211" mass="23937">MDVHPIAASIPPWQTPRSFSVNVSSTDYVSQHTSPPRRGTCPTVHWGEVFYPNNGKWEALPDPPYDMSFIILSATLENPSWILVAFHVPDTRYSSCNEKEEDKEEAFLEEEEAFLIAYNLDLDTWLQGSLKHLGISSDPVPCLLHLENKRFCLLQTVCDYLSSAEKENTNVCCVVVDISHMPEENRLVISLVWEQKYNVDSPFGSSDCLLL</sequence>